<dbReference type="Proteomes" id="UP000265618">
    <property type="component" value="Unassembled WGS sequence"/>
</dbReference>
<dbReference type="AlphaFoldDB" id="A0A9K3CMW0"/>
<gene>
    <name evidence="3" type="ORF">KIPB_000809</name>
</gene>
<reference evidence="3 4" key="1">
    <citation type="journal article" date="2018" name="PLoS ONE">
        <title>The draft genome of Kipferlia bialata reveals reductive genome evolution in fornicate parasites.</title>
        <authorList>
            <person name="Tanifuji G."/>
            <person name="Takabayashi S."/>
            <person name="Kume K."/>
            <person name="Takagi M."/>
            <person name="Nakayama T."/>
            <person name="Kamikawa R."/>
            <person name="Inagaki Y."/>
            <person name="Hashimoto T."/>
        </authorList>
    </citation>
    <scope>NUCLEOTIDE SEQUENCE [LARGE SCALE GENOMIC DNA]</scope>
    <source>
        <strain evidence="3">NY0173</strain>
    </source>
</reference>
<organism evidence="3 4">
    <name type="scientific">Kipferlia bialata</name>
    <dbReference type="NCBI Taxonomy" id="797122"/>
    <lineage>
        <taxon>Eukaryota</taxon>
        <taxon>Metamonada</taxon>
        <taxon>Carpediemonas-like organisms</taxon>
        <taxon>Kipferlia</taxon>
    </lineage>
</organism>
<protein>
    <submittedName>
        <fullName evidence="3">Uncharacterized protein</fullName>
    </submittedName>
</protein>
<evidence type="ECO:0000256" key="2">
    <source>
        <dbReference type="SAM" id="Phobius"/>
    </source>
</evidence>
<keyword evidence="2" id="KW-0472">Membrane</keyword>
<feature type="compositionally biased region" description="Basic and acidic residues" evidence="1">
    <location>
        <begin position="341"/>
        <end position="366"/>
    </location>
</feature>
<evidence type="ECO:0000313" key="4">
    <source>
        <dbReference type="Proteomes" id="UP000265618"/>
    </source>
</evidence>
<feature type="compositionally biased region" description="Low complexity" evidence="1">
    <location>
        <begin position="331"/>
        <end position="340"/>
    </location>
</feature>
<evidence type="ECO:0000256" key="1">
    <source>
        <dbReference type="SAM" id="MobiDB-lite"/>
    </source>
</evidence>
<sequence length="402" mass="46099">MDYFVSGSSGTFGLEADQYDVGLDTSWAICGKGSLTRLHLSGVMVSWDDVNIYTGYRGGDGSVCLDSFPQELEGDFGYNMVIDRNTSSYKNCVVVWLHTRHFAGDTAPDYYGDSAGSFSLTRDEYKSNHNERWVVMVDDDNQSYIDVSISGEVGQDDRFTLYQAHCTGDYFASYQTREGEHMSGALGDTTHHFKMTEDHNCFYVSLESAASTGDMSRGDYPAFSVEYCTGWDCRSRWIFWFVIAGLAVLLVLAGVFTIICKKRKKEAARLEEEAMEAERLKEAEREREERRLKDDNDRTAAAERRRQEREQRVKSEQQLQEAQSLRREQEQQQQRQVRQQSLREREMTLKAELREIEREREREREAAGGNADTDGTGVPECEDSPLLESYQNSVYVPETYRK</sequence>
<feature type="compositionally biased region" description="Basic and acidic residues" evidence="1">
    <location>
        <begin position="276"/>
        <end position="315"/>
    </location>
</feature>
<proteinExistence type="predicted"/>
<keyword evidence="4" id="KW-1185">Reference proteome</keyword>
<feature type="compositionally biased region" description="Low complexity" evidence="1">
    <location>
        <begin position="367"/>
        <end position="377"/>
    </location>
</feature>
<accession>A0A9K3CMW0</accession>
<evidence type="ECO:0000313" key="3">
    <source>
        <dbReference type="EMBL" id="GIQ80073.1"/>
    </source>
</evidence>
<keyword evidence="2" id="KW-1133">Transmembrane helix</keyword>
<comment type="caution">
    <text evidence="3">The sequence shown here is derived from an EMBL/GenBank/DDBJ whole genome shotgun (WGS) entry which is preliminary data.</text>
</comment>
<keyword evidence="2" id="KW-0812">Transmembrane</keyword>
<feature type="region of interest" description="Disordered" evidence="1">
    <location>
        <begin position="276"/>
        <end position="402"/>
    </location>
</feature>
<feature type="transmembrane region" description="Helical" evidence="2">
    <location>
        <begin position="237"/>
        <end position="260"/>
    </location>
</feature>
<name>A0A9K3CMW0_9EUKA</name>
<dbReference type="EMBL" id="BDIP01000100">
    <property type="protein sequence ID" value="GIQ80073.1"/>
    <property type="molecule type" value="Genomic_DNA"/>
</dbReference>